<protein>
    <recommendedName>
        <fullName evidence="4">TNFR-Cys domain-containing protein</fullName>
    </recommendedName>
</protein>
<sequence>MNFSSVQDLAAKNFLFSNNSPQKMFIQTLASFHPKQALITSPNKKFYFDAAPSIFDREKASNSYISTSNVFSDFYNATYRLIAFYIFLLLFTGKILDLANRGTKLIIIAGLIAKVYCVACGSGSFSYQNILCLSYCPTGYLQNTGTNACDLNTLLALTINLDNKIILDQRGGVLVGNSITNTYPTYDANDPYPVKSRGYYFTSNSYLAYPFMLAPTFSIAVWLKALSEGIVLVKHIPSYQWILEISSGYPTLSLLMSDSLTTISVAGSSNVLNGWSFVSFDGYINPDGTTTISSYIDGSFLQSFTTATALYMQDSVSGNVYIGNDFIGFTGFIWNMRVYCLNNHYLDEWRTPGCTSPCTKCPADLSCPSDCPLDKYIDGSSCKDCKTSCNKGCVSSATCNLCLTKECATCTAFSGTDSCLTCITNAVSDGSGGCACDTYAFWISLTQSCERCDVLCQNCLKTTYFECSFCRFSRLIWSFDNRNQFIIFSVF</sequence>
<accession>A0AAU9KD09</accession>
<keyword evidence="1" id="KW-1133">Transmembrane helix</keyword>
<dbReference type="SUPFAM" id="SSF49899">
    <property type="entry name" value="Concanavalin A-like lectins/glucanases"/>
    <property type="match status" value="1"/>
</dbReference>
<evidence type="ECO:0000256" key="1">
    <source>
        <dbReference type="SAM" id="Phobius"/>
    </source>
</evidence>
<dbReference type="Gene3D" id="2.60.120.200">
    <property type="match status" value="1"/>
</dbReference>
<proteinExistence type="predicted"/>
<feature type="transmembrane region" description="Helical" evidence="1">
    <location>
        <begin position="105"/>
        <end position="127"/>
    </location>
</feature>
<feature type="transmembrane region" description="Helical" evidence="1">
    <location>
        <begin position="74"/>
        <end position="93"/>
    </location>
</feature>
<gene>
    <name evidence="2" type="ORF">BSTOLATCC_MIC63365</name>
</gene>
<dbReference type="EMBL" id="CAJZBQ010000061">
    <property type="protein sequence ID" value="CAG9335157.1"/>
    <property type="molecule type" value="Genomic_DNA"/>
</dbReference>
<evidence type="ECO:0000313" key="2">
    <source>
        <dbReference type="EMBL" id="CAG9335157.1"/>
    </source>
</evidence>
<evidence type="ECO:0000313" key="3">
    <source>
        <dbReference type="Proteomes" id="UP001162131"/>
    </source>
</evidence>
<dbReference type="AlphaFoldDB" id="A0AAU9KD09"/>
<reference evidence="2" key="1">
    <citation type="submission" date="2021-09" db="EMBL/GenBank/DDBJ databases">
        <authorList>
            <consortium name="AG Swart"/>
            <person name="Singh M."/>
            <person name="Singh A."/>
            <person name="Seah K."/>
            <person name="Emmerich C."/>
        </authorList>
    </citation>
    <scope>NUCLEOTIDE SEQUENCE</scope>
    <source>
        <strain evidence="2">ATCC30299</strain>
    </source>
</reference>
<evidence type="ECO:0008006" key="4">
    <source>
        <dbReference type="Google" id="ProtNLM"/>
    </source>
</evidence>
<keyword evidence="1" id="KW-0472">Membrane</keyword>
<comment type="caution">
    <text evidence="2">The sequence shown here is derived from an EMBL/GenBank/DDBJ whole genome shotgun (WGS) entry which is preliminary data.</text>
</comment>
<keyword evidence="3" id="KW-1185">Reference proteome</keyword>
<organism evidence="2 3">
    <name type="scientific">Blepharisma stoltei</name>
    <dbReference type="NCBI Taxonomy" id="1481888"/>
    <lineage>
        <taxon>Eukaryota</taxon>
        <taxon>Sar</taxon>
        <taxon>Alveolata</taxon>
        <taxon>Ciliophora</taxon>
        <taxon>Postciliodesmatophora</taxon>
        <taxon>Heterotrichea</taxon>
        <taxon>Heterotrichida</taxon>
        <taxon>Blepharismidae</taxon>
        <taxon>Blepharisma</taxon>
    </lineage>
</organism>
<keyword evidence="1" id="KW-0812">Transmembrane</keyword>
<name>A0AAU9KD09_9CILI</name>
<dbReference type="Proteomes" id="UP001162131">
    <property type="component" value="Unassembled WGS sequence"/>
</dbReference>
<dbReference type="InterPro" id="IPR013320">
    <property type="entry name" value="ConA-like_dom_sf"/>
</dbReference>